<evidence type="ECO:0000256" key="3">
    <source>
        <dbReference type="ARBA" id="ARBA00022801"/>
    </source>
</evidence>
<dbReference type="NCBIfam" id="TIGR00705">
    <property type="entry name" value="SppA_67K"/>
    <property type="match status" value="1"/>
</dbReference>
<feature type="active site" description="Nucleophile" evidence="5">
    <location>
        <position position="394"/>
    </location>
</feature>
<evidence type="ECO:0000256" key="1">
    <source>
        <dbReference type="ARBA" id="ARBA00008683"/>
    </source>
</evidence>
<dbReference type="InterPro" id="IPR047272">
    <property type="entry name" value="S49_SppA_C"/>
</dbReference>
<feature type="active site" description="Proton donor/acceptor" evidence="5">
    <location>
        <position position="193"/>
    </location>
</feature>
<dbReference type="Proteomes" id="UP000253727">
    <property type="component" value="Unassembled WGS sequence"/>
</dbReference>
<dbReference type="InterPro" id="IPR047217">
    <property type="entry name" value="S49_SppA_67K_type_N"/>
</dbReference>
<keyword evidence="8" id="KW-1185">Reference proteome</keyword>
<evidence type="ECO:0000256" key="4">
    <source>
        <dbReference type="ARBA" id="ARBA00022825"/>
    </source>
</evidence>
<dbReference type="CDD" id="cd07018">
    <property type="entry name" value="S49_SppA_67K_type"/>
    <property type="match status" value="1"/>
</dbReference>
<dbReference type="InterPro" id="IPR029045">
    <property type="entry name" value="ClpP/crotonase-like_dom_sf"/>
</dbReference>
<keyword evidence="3 7" id="KW-0378">Hydrolase</keyword>
<comment type="caution">
    <text evidence="7">The sequence shown here is derived from an EMBL/GenBank/DDBJ whole genome shotgun (WGS) entry which is preliminary data.</text>
</comment>
<dbReference type="PANTHER" id="PTHR33209:SF1">
    <property type="entry name" value="PEPTIDASE S49 DOMAIN-CONTAINING PROTEIN"/>
    <property type="match status" value="1"/>
</dbReference>
<feature type="domain" description="Peptidase S49" evidence="6">
    <location>
        <begin position="126"/>
        <end position="281"/>
    </location>
</feature>
<protein>
    <submittedName>
        <fullName evidence="7">Protease</fullName>
        <ecNumber evidence="7">3.4.21.-</ecNumber>
    </submittedName>
</protein>
<dbReference type="EMBL" id="QBKA01000002">
    <property type="protein sequence ID" value="RDC59221.1"/>
    <property type="molecule type" value="Genomic_DNA"/>
</dbReference>
<organism evidence="7 8">
    <name type="scientific">Alteripontixanthobacter maritimus</name>
    <dbReference type="NCBI Taxonomy" id="2161824"/>
    <lineage>
        <taxon>Bacteria</taxon>
        <taxon>Pseudomonadati</taxon>
        <taxon>Pseudomonadota</taxon>
        <taxon>Alphaproteobacteria</taxon>
        <taxon>Sphingomonadales</taxon>
        <taxon>Erythrobacteraceae</taxon>
        <taxon>Alteripontixanthobacter</taxon>
    </lineage>
</organism>
<dbReference type="EC" id="3.4.21.-" evidence="7"/>
<dbReference type="InterPro" id="IPR002142">
    <property type="entry name" value="Peptidase_S49"/>
</dbReference>
<name>A0A369Q2V0_9SPHN</name>
<sequence length="637" mass="67761">MAFARKIWHLMVAVKDGLSLLFLLLFFLLLYAVLTARPSPAQVREGALYLDLAGSIVEEKSEIDPLSALLASEAPVREFQARDLVRAIDAAAGDDRIKAVVLDLDGFMGGGQVHLQAIGAAMDRVRKAEKPVLAYAMAYGDSAIMLSSHASEVWLDPLGGAAVVGPGGGRLYYGELLDNLKVNARVYRVGTYKSAVEPFERNSMSDAARENYRSLYGALWEEWQANVKKARPKIALDRITSDPAQWVLAADGNLAAAALEGGLVDKLGTRTEFGERVAKLAGEDPIDDTPGAYAYTDYSAWLSDNPIETTGSAIGVVTIAGTIEDGDAGPGTAGGARIARILDEALDDDLAALVVRVDSPGGSVTASEQIRLAILRHKQAGTPIAISMGNVAASGGYWVATPGDRIFAEPETITGSIGVFAVLPTFERAAEYWGVTSDGVKTTPLSGEPDFVGGFAPEVETILQSGVEHQYGEFIKLVAKARKLTPEAVDRIGQGRVWDGGAARQIGLVDQYGDLPQALEWAAQKADLGDDWHVTYLGEEASSADALIRQLLIGDDVEARAPMAKVRGGDMFAMIGRSERMRLGRIAGDLELLLGAKGAQAYCLACPPQATSPTANMTAAARELGWMRKLALVFAGR</sequence>
<dbReference type="Pfam" id="PF01343">
    <property type="entry name" value="Peptidase_S49"/>
    <property type="match status" value="2"/>
</dbReference>
<dbReference type="GO" id="GO:0008236">
    <property type="term" value="F:serine-type peptidase activity"/>
    <property type="evidence" value="ECO:0007669"/>
    <property type="project" value="UniProtKB-KW"/>
</dbReference>
<dbReference type="CDD" id="cd07023">
    <property type="entry name" value="S49_Sppa_N_C"/>
    <property type="match status" value="1"/>
</dbReference>
<dbReference type="Gene3D" id="6.20.330.10">
    <property type="match status" value="1"/>
</dbReference>
<evidence type="ECO:0000256" key="5">
    <source>
        <dbReference type="PIRSR" id="PIRSR001217-1"/>
    </source>
</evidence>
<evidence type="ECO:0000313" key="7">
    <source>
        <dbReference type="EMBL" id="RDC59221.1"/>
    </source>
</evidence>
<accession>A0A369Q2V0</accession>
<evidence type="ECO:0000256" key="2">
    <source>
        <dbReference type="ARBA" id="ARBA00022670"/>
    </source>
</evidence>
<gene>
    <name evidence="7" type="primary">sppA</name>
    <name evidence="7" type="ORF">HME9302_00407</name>
</gene>
<keyword evidence="4" id="KW-0720">Serine protease</keyword>
<dbReference type="GO" id="GO:0006465">
    <property type="term" value="P:signal peptide processing"/>
    <property type="evidence" value="ECO:0007669"/>
    <property type="project" value="InterPro"/>
</dbReference>
<dbReference type="GO" id="GO:0016020">
    <property type="term" value="C:membrane"/>
    <property type="evidence" value="ECO:0007669"/>
    <property type="project" value="InterPro"/>
</dbReference>
<keyword evidence="2 7" id="KW-0645">Protease</keyword>
<comment type="similarity">
    <text evidence="1">Belongs to the peptidase S49 family.</text>
</comment>
<feature type="domain" description="Peptidase S49" evidence="6">
    <location>
        <begin position="377"/>
        <end position="528"/>
    </location>
</feature>
<evidence type="ECO:0000259" key="6">
    <source>
        <dbReference type="Pfam" id="PF01343"/>
    </source>
</evidence>
<dbReference type="InterPro" id="IPR004634">
    <property type="entry name" value="Pept_S49_pIV"/>
</dbReference>
<dbReference type="Gene3D" id="3.90.226.10">
    <property type="entry name" value="2-enoyl-CoA Hydratase, Chain A, domain 1"/>
    <property type="match status" value="3"/>
</dbReference>
<dbReference type="AlphaFoldDB" id="A0A369Q2V0"/>
<reference evidence="7 8" key="1">
    <citation type="submission" date="2018-04" db="EMBL/GenBank/DDBJ databases">
        <title>Altererythrobacter sp. HME9302 genome sequencing and assembly.</title>
        <authorList>
            <person name="Kang H."/>
            <person name="Kim H."/>
            <person name="Joh K."/>
        </authorList>
    </citation>
    <scope>NUCLEOTIDE SEQUENCE [LARGE SCALE GENOMIC DNA]</scope>
    <source>
        <strain evidence="7 8">HME9302</strain>
    </source>
</reference>
<dbReference type="PANTHER" id="PTHR33209">
    <property type="entry name" value="PROTEASE 4"/>
    <property type="match status" value="1"/>
</dbReference>
<evidence type="ECO:0000313" key="8">
    <source>
        <dbReference type="Proteomes" id="UP000253727"/>
    </source>
</evidence>
<proteinExistence type="inferred from homology"/>
<dbReference type="SUPFAM" id="SSF52096">
    <property type="entry name" value="ClpP/crotonase"/>
    <property type="match status" value="2"/>
</dbReference>
<dbReference type="RefSeq" id="WP_115365614.1">
    <property type="nucleotide sequence ID" value="NZ_QBKA01000002.1"/>
</dbReference>
<dbReference type="OrthoDB" id="9764363at2"/>
<dbReference type="PIRSF" id="PIRSF001217">
    <property type="entry name" value="Protease_4_SppA"/>
    <property type="match status" value="1"/>
</dbReference>